<comment type="subcellular location">
    <subcellularLocation>
        <location evidence="3">Cytoplasm</location>
    </subcellularLocation>
</comment>
<dbReference type="GO" id="GO:0006412">
    <property type="term" value="P:translation"/>
    <property type="evidence" value="ECO:0007669"/>
    <property type="project" value="TreeGrafter"/>
</dbReference>
<evidence type="ECO:0000313" key="8">
    <source>
        <dbReference type="Proteomes" id="UP000199322"/>
    </source>
</evidence>
<evidence type="ECO:0000313" key="9">
    <source>
        <dbReference type="Proteomes" id="UP000297288"/>
    </source>
</evidence>
<dbReference type="STRING" id="28234.SAMN04488588_0370"/>
<dbReference type="AlphaFoldDB" id="A0A1G6IGE8"/>
<keyword evidence="8" id="KW-1185">Reference proteome</keyword>
<protein>
    <recommendedName>
        <fullName evidence="3">Ribosome biogenesis GTPase A</fullName>
    </recommendedName>
</protein>
<dbReference type="InterPro" id="IPR019991">
    <property type="entry name" value="GTP-bd_ribosome_bgen"/>
</dbReference>
<evidence type="ECO:0000256" key="2">
    <source>
        <dbReference type="ARBA" id="ARBA00023134"/>
    </source>
</evidence>
<dbReference type="GO" id="GO:0003924">
    <property type="term" value="F:GTPase activity"/>
    <property type="evidence" value="ECO:0007669"/>
    <property type="project" value="TreeGrafter"/>
</dbReference>
<dbReference type="EMBL" id="FMYV01000001">
    <property type="protein sequence ID" value="SDC05599.1"/>
    <property type="molecule type" value="Genomic_DNA"/>
</dbReference>
<evidence type="ECO:0000256" key="3">
    <source>
        <dbReference type="PIRNR" id="PIRNR006230"/>
    </source>
</evidence>
<dbReference type="Gene3D" id="1.10.1580.10">
    <property type="match status" value="1"/>
</dbReference>
<keyword evidence="3" id="KW-0963">Cytoplasm</keyword>
<dbReference type="PIRSF" id="PIRSF006230">
    <property type="entry name" value="MG442"/>
    <property type="match status" value="1"/>
</dbReference>
<dbReference type="GO" id="GO:0005737">
    <property type="term" value="C:cytoplasm"/>
    <property type="evidence" value="ECO:0007669"/>
    <property type="project" value="UniProtKB-SubCell"/>
</dbReference>
<dbReference type="OrthoDB" id="9779790at2"/>
<reference evidence="7 9" key="2">
    <citation type="submission" date="2019-04" db="EMBL/GenBank/DDBJ databases">
        <title>Draft genome sequence data and analysis of a Fermenting Bacterium, Geotoga petraea strain HO-Geo1, isolated from heavy-oil petroleum reservoir in Russia.</title>
        <authorList>
            <person name="Grouzdev D.S."/>
            <person name="Semenova E.M."/>
            <person name="Sokolova D.S."/>
            <person name="Tourova T.P."/>
            <person name="Poltaraus A.B."/>
            <person name="Nazina T.N."/>
        </authorList>
    </citation>
    <scope>NUCLEOTIDE SEQUENCE [LARGE SCALE GENOMIC DNA]</scope>
    <source>
        <strain evidence="7 9">HO-Geo1</strain>
    </source>
</reference>
<dbReference type="InterPro" id="IPR030378">
    <property type="entry name" value="G_CP_dom"/>
</dbReference>
<evidence type="ECO:0000256" key="4">
    <source>
        <dbReference type="PIRSR" id="PIRSR006230-1"/>
    </source>
</evidence>
<evidence type="ECO:0000259" key="5">
    <source>
        <dbReference type="PROSITE" id="PS51721"/>
    </source>
</evidence>
<gene>
    <name evidence="7" type="primary">ylqF</name>
    <name evidence="7" type="ORF">E4650_03145</name>
    <name evidence="6" type="ORF">SAMN04488588_0370</name>
</gene>
<comment type="similarity">
    <text evidence="3">Belongs to the TRAFAC class YlqF/YawG GTPase family. MTG1 subfamily.</text>
</comment>
<proteinExistence type="inferred from homology"/>
<dbReference type="GO" id="GO:0005525">
    <property type="term" value="F:GTP binding"/>
    <property type="evidence" value="ECO:0007669"/>
    <property type="project" value="UniProtKB-KW"/>
</dbReference>
<dbReference type="InterPro" id="IPR027417">
    <property type="entry name" value="P-loop_NTPase"/>
</dbReference>
<comment type="function">
    <text evidence="3">Required for a late step of 50S ribosomal subunit assembly. Has GTPase activity.</text>
</comment>
<dbReference type="Gene3D" id="3.40.50.300">
    <property type="entry name" value="P-loop containing nucleotide triphosphate hydrolases"/>
    <property type="match status" value="1"/>
</dbReference>
<organism evidence="6 8">
    <name type="scientific">Geotoga petraea</name>
    <dbReference type="NCBI Taxonomy" id="28234"/>
    <lineage>
        <taxon>Bacteria</taxon>
        <taxon>Thermotogati</taxon>
        <taxon>Thermotogota</taxon>
        <taxon>Thermotogae</taxon>
        <taxon>Petrotogales</taxon>
        <taxon>Petrotogaceae</taxon>
        <taxon>Geotoga</taxon>
    </lineage>
</organism>
<name>A0A1G6IGE8_9BACT</name>
<dbReference type="InterPro" id="IPR023179">
    <property type="entry name" value="GTP-bd_ortho_bundle_sf"/>
</dbReference>
<keyword evidence="1 3" id="KW-0547">Nucleotide-binding</keyword>
<dbReference type="PANTHER" id="PTHR45782">
    <property type="entry name" value="MITOCHONDRIAL RIBOSOME-ASSOCIATED GTPASE 1"/>
    <property type="match status" value="1"/>
</dbReference>
<dbReference type="SUPFAM" id="SSF52540">
    <property type="entry name" value="P-loop containing nucleoside triphosphate hydrolases"/>
    <property type="match status" value="1"/>
</dbReference>
<dbReference type="NCBIfam" id="TIGR03596">
    <property type="entry name" value="GTPase_YlqF"/>
    <property type="match status" value="1"/>
</dbReference>
<dbReference type="CDD" id="cd01856">
    <property type="entry name" value="YlqF"/>
    <property type="match status" value="1"/>
</dbReference>
<feature type="domain" description="CP-type G" evidence="5">
    <location>
        <begin position="8"/>
        <end position="165"/>
    </location>
</feature>
<reference evidence="6 8" key="1">
    <citation type="submission" date="2016-10" db="EMBL/GenBank/DDBJ databases">
        <authorList>
            <person name="de Groot N.N."/>
        </authorList>
    </citation>
    <scope>NUCLEOTIDE SEQUENCE [LARGE SCALE GENOMIC DNA]</scope>
    <source>
        <strain evidence="6 8">WG14</strain>
    </source>
</reference>
<sequence length="275" mass="31879">MWYPGHIKKAKESIKKNLKIVDAVLELLDARAPYASRAYEYESLFRNKQKILIMNKYDICDQEKTEKWIDLYKEKGYVVLKTNLKSENIKKFLENKVAKHIPLNYKEKRAIIVGVPNVGKSTFINRFKGKKSTTIGNTPGVTKGVQWITVNKEIKILDTPGILFPELYNKSIKNKLMAIGSIKGDDVTKDDAVFYIFDYLKVNYPHYLDNIVEKGSSKENAYEFILEFAKKRNFIKKGGIGDYYRGRNTFLKDFNDGIFGRVTLESPEDYEQIKI</sequence>
<feature type="binding site" evidence="4">
    <location>
        <begin position="117"/>
        <end position="122"/>
    </location>
    <ligand>
        <name>GTP</name>
        <dbReference type="ChEBI" id="CHEBI:37565"/>
    </ligand>
</feature>
<dbReference type="EMBL" id="SRME01000001">
    <property type="protein sequence ID" value="TGG89200.1"/>
    <property type="molecule type" value="Genomic_DNA"/>
</dbReference>
<evidence type="ECO:0000313" key="6">
    <source>
        <dbReference type="EMBL" id="SDC05599.1"/>
    </source>
</evidence>
<dbReference type="Proteomes" id="UP000199322">
    <property type="component" value="Unassembled WGS sequence"/>
</dbReference>
<evidence type="ECO:0000256" key="1">
    <source>
        <dbReference type="ARBA" id="ARBA00022741"/>
    </source>
</evidence>
<dbReference type="InterPro" id="IPR006073">
    <property type="entry name" value="GTP-bd"/>
</dbReference>
<keyword evidence="2 3" id="KW-0342">GTP-binding</keyword>
<accession>A0A1G6IGE8</accession>
<evidence type="ECO:0000313" key="7">
    <source>
        <dbReference type="EMBL" id="TGG89200.1"/>
    </source>
</evidence>
<feature type="binding site" evidence="4">
    <location>
        <position position="161"/>
    </location>
    <ligand>
        <name>GTP</name>
        <dbReference type="ChEBI" id="CHEBI:37565"/>
    </ligand>
</feature>
<dbReference type="PROSITE" id="PS51721">
    <property type="entry name" value="G_CP"/>
    <property type="match status" value="1"/>
</dbReference>
<dbReference type="RefSeq" id="WP_091402278.1">
    <property type="nucleotide sequence ID" value="NZ_FMYV01000001.1"/>
</dbReference>
<dbReference type="PANTHER" id="PTHR45782:SF4">
    <property type="entry name" value="MITOCHONDRIAL RIBOSOME-ASSOCIATED GTPASE 1"/>
    <property type="match status" value="1"/>
</dbReference>
<dbReference type="InterPro" id="IPR016478">
    <property type="entry name" value="GTPase_MTG1"/>
</dbReference>
<feature type="binding site" evidence="4">
    <location>
        <begin position="55"/>
        <end position="58"/>
    </location>
    <ligand>
        <name>GTP</name>
        <dbReference type="ChEBI" id="CHEBI:37565"/>
    </ligand>
</feature>
<dbReference type="Pfam" id="PF01926">
    <property type="entry name" value="MMR_HSR1"/>
    <property type="match status" value="1"/>
</dbReference>
<dbReference type="Proteomes" id="UP000297288">
    <property type="component" value="Unassembled WGS sequence"/>
</dbReference>